<keyword evidence="3" id="KW-1185">Reference proteome</keyword>
<sequence>MSIADEFEQVRSDPDPVRRGLRATELLTQCQRLAVELAELRKHAIEEAHRAGLSYTEIAERIGVTKSRVSQIVARPPSAMLQDE</sequence>
<reference evidence="3" key="1">
    <citation type="journal article" date="2019" name="Int. J. Syst. Evol. Microbiol.">
        <title>The Global Catalogue of Microorganisms (GCM) 10K type strain sequencing project: providing services to taxonomists for standard genome sequencing and annotation.</title>
        <authorList>
            <consortium name="The Broad Institute Genomics Platform"/>
            <consortium name="The Broad Institute Genome Sequencing Center for Infectious Disease"/>
            <person name="Wu L."/>
            <person name="Ma J."/>
        </authorList>
    </citation>
    <scope>NUCLEOTIDE SEQUENCE [LARGE SCALE GENOMIC DNA]</scope>
    <source>
        <strain evidence="3">CGMCC 4.7330</strain>
    </source>
</reference>
<dbReference type="InterPro" id="IPR007630">
    <property type="entry name" value="RNA_pol_sigma70_r4"/>
</dbReference>
<gene>
    <name evidence="2" type="ORF">ACFO0B_29685</name>
</gene>
<dbReference type="InterPro" id="IPR013324">
    <property type="entry name" value="RNA_pol_sigma_r3/r4-like"/>
</dbReference>
<organism evidence="2 3">
    <name type="scientific">Nocardia jiangsuensis</name>
    <dbReference type="NCBI Taxonomy" id="1691563"/>
    <lineage>
        <taxon>Bacteria</taxon>
        <taxon>Bacillati</taxon>
        <taxon>Actinomycetota</taxon>
        <taxon>Actinomycetes</taxon>
        <taxon>Mycobacteriales</taxon>
        <taxon>Nocardiaceae</taxon>
        <taxon>Nocardia</taxon>
    </lineage>
</organism>
<feature type="domain" description="RNA polymerase sigma-70 region 4" evidence="1">
    <location>
        <begin position="37"/>
        <end position="75"/>
    </location>
</feature>
<dbReference type="SUPFAM" id="SSF88659">
    <property type="entry name" value="Sigma3 and sigma4 domains of RNA polymerase sigma factors"/>
    <property type="match status" value="1"/>
</dbReference>
<dbReference type="EMBL" id="JBHSAX010000033">
    <property type="protein sequence ID" value="MFC3966179.1"/>
    <property type="molecule type" value="Genomic_DNA"/>
</dbReference>
<evidence type="ECO:0000313" key="3">
    <source>
        <dbReference type="Proteomes" id="UP001595696"/>
    </source>
</evidence>
<accession>A0ABV8E210</accession>
<evidence type="ECO:0000313" key="2">
    <source>
        <dbReference type="EMBL" id="MFC3966179.1"/>
    </source>
</evidence>
<dbReference type="Proteomes" id="UP001595696">
    <property type="component" value="Unassembled WGS sequence"/>
</dbReference>
<comment type="caution">
    <text evidence="2">The sequence shown here is derived from an EMBL/GenBank/DDBJ whole genome shotgun (WGS) entry which is preliminary data.</text>
</comment>
<dbReference type="RefSeq" id="WP_378616671.1">
    <property type="nucleotide sequence ID" value="NZ_JBHSAX010000033.1"/>
</dbReference>
<protein>
    <submittedName>
        <fullName evidence="2">Helix-turn-helix domain-containing protein</fullName>
    </submittedName>
</protein>
<dbReference type="Pfam" id="PF04545">
    <property type="entry name" value="Sigma70_r4"/>
    <property type="match status" value="1"/>
</dbReference>
<name>A0ABV8E210_9NOCA</name>
<dbReference type="Gene3D" id="1.20.140.160">
    <property type="match status" value="1"/>
</dbReference>
<proteinExistence type="predicted"/>
<evidence type="ECO:0000259" key="1">
    <source>
        <dbReference type="Pfam" id="PF04545"/>
    </source>
</evidence>